<evidence type="ECO:0000256" key="1">
    <source>
        <dbReference type="ARBA" id="ARBA00004371"/>
    </source>
</evidence>
<comment type="subcellular location">
    <subcellularLocation>
        <location evidence="1">Lysosome</location>
    </subcellularLocation>
</comment>
<dbReference type="InterPro" id="IPR017853">
    <property type="entry name" value="GH"/>
</dbReference>
<dbReference type="GO" id="GO:0005764">
    <property type="term" value="C:lysosome"/>
    <property type="evidence" value="ECO:0007669"/>
    <property type="project" value="UniProtKB-SubCell"/>
</dbReference>
<evidence type="ECO:0000256" key="8">
    <source>
        <dbReference type="ARBA" id="ARBA00055477"/>
    </source>
</evidence>
<evidence type="ECO:0000256" key="6">
    <source>
        <dbReference type="ARBA" id="ARBA00023228"/>
    </source>
</evidence>
<keyword evidence="14" id="KW-1185">Reference proteome</keyword>
<dbReference type="OrthoDB" id="73875at2759"/>
<organism evidence="13 14">
    <name type="scientific">Mizuhopecten yessoensis</name>
    <name type="common">Japanese scallop</name>
    <name type="synonym">Patinopecten yessoensis</name>
    <dbReference type="NCBI Taxonomy" id="6573"/>
    <lineage>
        <taxon>Eukaryota</taxon>
        <taxon>Metazoa</taxon>
        <taxon>Spiralia</taxon>
        <taxon>Lophotrochozoa</taxon>
        <taxon>Mollusca</taxon>
        <taxon>Bivalvia</taxon>
        <taxon>Autobranchia</taxon>
        <taxon>Pteriomorphia</taxon>
        <taxon>Pectinida</taxon>
        <taxon>Pectinoidea</taxon>
        <taxon>Pectinidae</taxon>
        <taxon>Mizuhopecten</taxon>
    </lineage>
</organism>
<protein>
    <recommendedName>
        <fullName evidence="9">Di-N-acetylchitobiase</fullName>
    </recommendedName>
</protein>
<dbReference type="SUPFAM" id="SSF51445">
    <property type="entry name" value="(Trans)glycosidases"/>
    <property type="match status" value="1"/>
</dbReference>
<dbReference type="SMART" id="SM00636">
    <property type="entry name" value="Glyco_18"/>
    <property type="match status" value="1"/>
</dbReference>
<keyword evidence="3" id="KW-0732">Signal</keyword>
<dbReference type="PANTHER" id="PTHR46290:SF1">
    <property type="entry name" value="DI-N-ACETYLCHITOBIASE"/>
    <property type="match status" value="1"/>
</dbReference>
<dbReference type="GO" id="GO:0004568">
    <property type="term" value="F:chitinase activity"/>
    <property type="evidence" value="ECO:0007669"/>
    <property type="project" value="UniProtKB-ARBA"/>
</dbReference>
<evidence type="ECO:0000256" key="2">
    <source>
        <dbReference type="ARBA" id="ARBA00009336"/>
    </source>
</evidence>
<dbReference type="GO" id="GO:0006032">
    <property type="term" value="P:chitin catabolic process"/>
    <property type="evidence" value="ECO:0007669"/>
    <property type="project" value="UniProtKB-ARBA"/>
</dbReference>
<evidence type="ECO:0000256" key="4">
    <source>
        <dbReference type="ARBA" id="ARBA00022801"/>
    </source>
</evidence>
<dbReference type="FunFam" id="3.10.50.10:FF:000006">
    <property type="entry name" value="Chitobiase, di-N-acetyl"/>
    <property type="match status" value="1"/>
</dbReference>
<dbReference type="GO" id="GO:0005615">
    <property type="term" value="C:extracellular space"/>
    <property type="evidence" value="ECO:0007669"/>
    <property type="project" value="TreeGrafter"/>
</dbReference>
<comment type="function">
    <text evidence="8">Involved in the degradation of asparagine-linked glycoproteins. Hydrolyze of N-acetyl-beta-D-glucosamine (1-4)N-acetylglucosamine chitobiose core from the reducing end of the bond, it requires prior cleavage by glycosylasparaginase.</text>
</comment>
<accession>A0A210R0W8</accession>
<comment type="similarity">
    <text evidence="2 11">Belongs to the glycosyl hydrolase 18 family.</text>
</comment>
<sequence length="303" mass="34954">MVGYYSDEMMCLAHSNGARVVTIAGVPTEYLTNATLQEEWVTKYLAVVTQNHLDGINFDYENPIPAERTDLRDGYTALVRRTYKTFKQYNPSYQITVDVAWSPACIDQRCYDYKTLATVTDFLFVMSYDEQSQIRGPCVALANSGFYKTQSGIQKYFHLGIQSEKLVLGVPWYGYYYPCVAVTKDNTCSIKHVPFRGVNCSDAAGREMDYSFFMRIIQNSTTGRLWETSTLTPYFNYKDNGTTYQIRYEDPVSLKFKFDMALQYDLRGVGIWNADALDYAHDTPDVLHQRAQMWQAFPDYKKK</sequence>
<keyword evidence="5" id="KW-0325">Glycoprotein</keyword>
<comment type="caution">
    <text evidence="13">The sequence shown here is derived from an EMBL/GenBank/DDBJ whole genome shotgun (WGS) entry which is preliminary data.</text>
</comment>
<evidence type="ECO:0000256" key="7">
    <source>
        <dbReference type="ARBA" id="ARBA00023295"/>
    </source>
</evidence>
<dbReference type="PROSITE" id="PS51910">
    <property type="entry name" value="GH18_2"/>
    <property type="match status" value="1"/>
</dbReference>
<dbReference type="Proteomes" id="UP000242188">
    <property type="component" value="Unassembled WGS sequence"/>
</dbReference>
<proteinExistence type="inferred from homology"/>
<dbReference type="Gene3D" id="3.20.20.80">
    <property type="entry name" value="Glycosidases"/>
    <property type="match status" value="1"/>
</dbReference>
<dbReference type="GO" id="GO:0008061">
    <property type="term" value="F:chitin binding"/>
    <property type="evidence" value="ECO:0007669"/>
    <property type="project" value="InterPro"/>
</dbReference>
<keyword evidence="4 10" id="KW-0378">Hydrolase</keyword>
<dbReference type="Pfam" id="PF00704">
    <property type="entry name" value="Glyco_hydro_18"/>
    <property type="match status" value="1"/>
</dbReference>
<dbReference type="InterPro" id="IPR001579">
    <property type="entry name" value="Glyco_hydro_18_chit_AS"/>
</dbReference>
<dbReference type="InterPro" id="IPR001223">
    <property type="entry name" value="Glyco_hydro18_cat"/>
</dbReference>
<dbReference type="InterPro" id="IPR011583">
    <property type="entry name" value="Chitinase_II/V-like_cat"/>
</dbReference>
<evidence type="ECO:0000256" key="11">
    <source>
        <dbReference type="RuleBase" id="RU004453"/>
    </source>
</evidence>
<evidence type="ECO:0000256" key="3">
    <source>
        <dbReference type="ARBA" id="ARBA00022729"/>
    </source>
</evidence>
<dbReference type="InterPro" id="IPR029070">
    <property type="entry name" value="Chitinase_insertion_sf"/>
</dbReference>
<dbReference type="AlphaFoldDB" id="A0A210R0W8"/>
<evidence type="ECO:0000256" key="9">
    <source>
        <dbReference type="ARBA" id="ARBA00074174"/>
    </source>
</evidence>
<gene>
    <name evidence="13" type="ORF">KP79_PYT04384</name>
</gene>
<name>A0A210R0W8_MIZYE</name>
<reference evidence="13 14" key="1">
    <citation type="journal article" date="2017" name="Nat. Ecol. Evol.">
        <title>Scallop genome provides insights into evolution of bilaterian karyotype and development.</title>
        <authorList>
            <person name="Wang S."/>
            <person name="Zhang J."/>
            <person name="Jiao W."/>
            <person name="Li J."/>
            <person name="Xun X."/>
            <person name="Sun Y."/>
            <person name="Guo X."/>
            <person name="Huan P."/>
            <person name="Dong B."/>
            <person name="Zhang L."/>
            <person name="Hu X."/>
            <person name="Sun X."/>
            <person name="Wang J."/>
            <person name="Zhao C."/>
            <person name="Wang Y."/>
            <person name="Wang D."/>
            <person name="Huang X."/>
            <person name="Wang R."/>
            <person name="Lv J."/>
            <person name="Li Y."/>
            <person name="Zhang Z."/>
            <person name="Liu B."/>
            <person name="Lu W."/>
            <person name="Hui Y."/>
            <person name="Liang J."/>
            <person name="Zhou Z."/>
            <person name="Hou R."/>
            <person name="Li X."/>
            <person name="Liu Y."/>
            <person name="Li H."/>
            <person name="Ning X."/>
            <person name="Lin Y."/>
            <person name="Zhao L."/>
            <person name="Xing Q."/>
            <person name="Dou J."/>
            <person name="Li Y."/>
            <person name="Mao J."/>
            <person name="Guo H."/>
            <person name="Dou H."/>
            <person name="Li T."/>
            <person name="Mu C."/>
            <person name="Jiang W."/>
            <person name="Fu Q."/>
            <person name="Fu X."/>
            <person name="Miao Y."/>
            <person name="Liu J."/>
            <person name="Yu Q."/>
            <person name="Li R."/>
            <person name="Liao H."/>
            <person name="Li X."/>
            <person name="Kong Y."/>
            <person name="Jiang Z."/>
            <person name="Chourrout D."/>
            <person name="Li R."/>
            <person name="Bao Z."/>
        </authorList>
    </citation>
    <scope>NUCLEOTIDE SEQUENCE [LARGE SCALE GENOMIC DNA]</scope>
    <source>
        <strain evidence="13 14">PY_sf001</strain>
    </source>
</reference>
<dbReference type="PROSITE" id="PS01095">
    <property type="entry name" value="GH18_1"/>
    <property type="match status" value="1"/>
</dbReference>
<evidence type="ECO:0000259" key="12">
    <source>
        <dbReference type="PROSITE" id="PS51910"/>
    </source>
</evidence>
<keyword evidence="7 10" id="KW-0326">Glycosidase</keyword>
<dbReference type="EMBL" id="NEDP02000942">
    <property type="protein sequence ID" value="OWF54658.1"/>
    <property type="molecule type" value="Genomic_DNA"/>
</dbReference>
<dbReference type="FunFam" id="3.20.20.80:FF:000250">
    <property type="entry name" value="Probable di-N-acetylchitobiase 1"/>
    <property type="match status" value="1"/>
</dbReference>
<evidence type="ECO:0000256" key="5">
    <source>
        <dbReference type="ARBA" id="ARBA00023180"/>
    </source>
</evidence>
<evidence type="ECO:0000256" key="10">
    <source>
        <dbReference type="RuleBase" id="RU000489"/>
    </source>
</evidence>
<dbReference type="PANTHER" id="PTHR46290">
    <property type="entry name" value="DI-N-ACETYLCHITOBIASE"/>
    <property type="match status" value="1"/>
</dbReference>
<dbReference type="Gene3D" id="3.10.50.10">
    <property type="match status" value="1"/>
</dbReference>
<evidence type="ECO:0000313" key="13">
    <source>
        <dbReference type="EMBL" id="OWF54658.1"/>
    </source>
</evidence>
<dbReference type="GO" id="GO:0009313">
    <property type="term" value="P:oligosaccharide catabolic process"/>
    <property type="evidence" value="ECO:0007669"/>
    <property type="project" value="TreeGrafter"/>
</dbReference>
<dbReference type="InterPro" id="IPR051887">
    <property type="entry name" value="GH18_Domain-Containing"/>
</dbReference>
<dbReference type="STRING" id="6573.A0A210R0W8"/>
<evidence type="ECO:0000313" key="14">
    <source>
        <dbReference type="Proteomes" id="UP000242188"/>
    </source>
</evidence>
<feature type="domain" description="GH18" evidence="12">
    <location>
        <begin position="1"/>
        <end position="290"/>
    </location>
</feature>
<keyword evidence="6" id="KW-0458">Lysosome</keyword>